<dbReference type="PANTHER" id="PTHR44591">
    <property type="entry name" value="STRESS RESPONSE REGULATOR PROTEIN 1"/>
    <property type="match status" value="1"/>
</dbReference>
<dbReference type="InterPro" id="IPR011006">
    <property type="entry name" value="CheY-like_superfamily"/>
</dbReference>
<feature type="domain" description="Response regulatory" evidence="3">
    <location>
        <begin position="4"/>
        <end position="117"/>
    </location>
</feature>
<dbReference type="EMBL" id="JADFFL010000004">
    <property type="protein sequence ID" value="MBE9662476.1"/>
    <property type="molecule type" value="Genomic_DNA"/>
</dbReference>
<dbReference type="Proteomes" id="UP000622475">
    <property type="component" value="Unassembled WGS sequence"/>
</dbReference>
<reference evidence="4" key="1">
    <citation type="submission" date="2020-10" db="EMBL/GenBank/DDBJ databases">
        <title>Mucilaginibacter mali sp. nov., isolated from rhizosphere soil of apple orchard.</title>
        <authorList>
            <person name="Lee J.-S."/>
            <person name="Kim H.S."/>
            <person name="Kim J.-S."/>
        </authorList>
    </citation>
    <scope>NUCLEOTIDE SEQUENCE</scope>
    <source>
        <strain evidence="4">KCTC 22746</strain>
    </source>
</reference>
<dbReference type="Gene3D" id="3.40.50.2300">
    <property type="match status" value="1"/>
</dbReference>
<keyword evidence="5" id="KW-1185">Reference proteome</keyword>
<dbReference type="RefSeq" id="WP_194111698.1">
    <property type="nucleotide sequence ID" value="NZ_JADFFL010000004.1"/>
</dbReference>
<evidence type="ECO:0000256" key="2">
    <source>
        <dbReference type="PROSITE-ProRule" id="PRU00169"/>
    </source>
</evidence>
<protein>
    <submittedName>
        <fullName evidence="4">Response regulator</fullName>
    </submittedName>
</protein>
<feature type="modified residue" description="4-aspartylphosphate" evidence="2">
    <location>
        <position position="52"/>
    </location>
</feature>
<dbReference type="Pfam" id="PF00072">
    <property type="entry name" value="Response_reg"/>
    <property type="match status" value="1"/>
</dbReference>
<evidence type="ECO:0000313" key="4">
    <source>
        <dbReference type="EMBL" id="MBE9662476.1"/>
    </source>
</evidence>
<dbReference type="InterPro" id="IPR050595">
    <property type="entry name" value="Bact_response_regulator"/>
</dbReference>
<name>A0A929L3C3_9SPHI</name>
<dbReference type="GO" id="GO:0000160">
    <property type="term" value="P:phosphorelay signal transduction system"/>
    <property type="evidence" value="ECO:0007669"/>
    <property type="project" value="InterPro"/>
</dbReference>
<accession>A0A929L3C3</accession>
<dbReference type="InterPro" id="IPR001789">
    <property type="entry name" value="Sig_transdc_resp-reg_receiver"/>
</dbReference>
<dbReference type="PROSITE" id="PS50110">
    <property type="entry name" value="RESPONSE_REGULATORY"/>
    <property type="match status" value="1"/>
</dbReference>
<sequence length="117" mass="12801">MSKKILVIEDNEDILDLMQFVLEGAGFEVIPSEDSLPLNNLDSIKPDLILMDNSLSDGSGSVFCRKLKDDPKTTNIKVVLVSANTDLDKLTSDSGANGFLAKPFDIDELVRVAQRFA</sequence>
<evidence type="ECO:0000259" key="3">
    <source>
        <dbReference type="PROSITE" id="PS50110"/>
    </source>
</evidence>
<dbReference type="SMART" id="SM00448">
    <property type="entry name" value="REC"/>
    <property type="match status" value="1"/>
</dbReference>
<proteinExistence type="predicted"/>
<dbReference type="SUPFAM" id="SSF52172">
    <property type="entry name" value="CheY-like"/>
    <property type="match status" value="1"/>
</dbReference>
<comment type="caution">
    <text evidence="4">The sequence shown here is derived from an EMBL/GenBank/DDBJ whole genome shotgun (WGS) entry which is preliminary data.</text>
</comment>
<keyword evidence="1 2" id="KW-0597">Phosphoprotein</keyword>
<evidence type="ECO:0000256" key="1">
    <source>
        <dbReference type="ARBA" id="ARBA00022553"/>
    </source>
</evidence>
<organism evidence="4 5">
    <name type="scientific">Mucilaginibacter myungsuensis</name>
    <dbReference type="NCBI Taxonomy" id="649104"/>
    <lineage>
        <taxon>Bacteria</taxon>
        <taxon>Pseudomonadati</taxon>
        <taxon>Bacteroidota</taxon>
        <taxon>Sphingobacteriia</taxon>
        <taxon>Sphingobacteriales</taxon>
        <taxon>Sphingobacteriaceae</taxon>
        <taxon>Mucilaginibacter</taxon>
    </lineage>
</organism>
<gene>
    <name evidence="4" type="ORF">IRJ16_11340</name>
</gene>
<dbReference type="AlphaFoldDB" id="A0A929L3C3"/>
<dbReference type="PANTHER" id="PTHR44591:SF3">
    <property type="entry name" value="RESPONSE REGULATORY DOMAIN-CONTAINING PROTEIN"/>
    <property type="match status" value="1"/>
</dbReference>
<evidence type="ECO:0000313" key="5">
    <source>
        <dbReference type="Proteomes" id="UP000622475"/>
    </source>
</evidence>